<protein>
    <submittedName>
        <fullName evidence="3">Uncharacterized protein</fullName>
    </submittedName>
</protein>
<gene>
    <name evidence="3" type="ORF">DV515_00000200</name>
</gene>
<keyword evidence="4" id="KW-1185">Reference proteome</keyword>
<dbReference type="EMBL" id="QUSF01000001">
    <property type="protein sequence ID" value="RLW13347.1"/>
    <property type="molecule type" value="Genomic_DNA"/>
</dbReference>
<dbReference type="Proteomes" id="UP000276834">
    <property type="component" value="Unassembled WGS sequence"/>
</dbReference>
<sequence length="266" mass="29490">MYLKRPAGGLAFCLFYLASSFTNKLLLAPGRNSSVMYGLCSENESAIQMTAFSIVQCVHSMPHGLSACYFPQWLRQYPAVLAQEVLRYVLSVLQFTYPTLFQGSEILSWLPASVLFVGIIYAGSRALSRLPIPVFLTMHNAAEVITCGFQKFVQKEVIDLLVKQTSHLKVCSVLFLLAAAVCLPMCDTQEMEELSLFIVNYSWHPFTGRAPMCGEEGQGKLPIWTVGILSDVAHSEAKKQHNLRAICSLEFPCKGGLKTTTFRCGL</sequence>
<evidence type="ECO:0000313" key="4">
    <source>
        <dbReference type="Proteomes" id="UP000276834"/>
    </source>
</evidence>
<feature type="chain" id="PRO_5018297784" evidence="2">
    <location>
        <begin position="23"/>
        <end position="266"/>
    </location>
</feature>
<evidence type="ECO:0000256" key="2">
    <source>
        <dbReference type="SAM" id="SignalP"/>
    </source>
</evidence>
<evidence type="ECO:0000313" key="3">
    <source>
        <dbReference type="EMBL" id="RLW13347.1"/>
    </source>
</evidence>
<proteinExistence type="predicted"/>
<dbReference type="OrthoDB" id="417037at2759"/>
<keyword evidence="2" id="KW-0732">Signal</keyword>
<keyword evidence="1" id="KW-1133">Transmembrane helix</keyword>
<reference evidence="3 4" key="1">
    <citation type="journal article" date="2018" name="Proc. R. Soc. B">
        <title>A non-coding region near Follistatin controls head colour polymorphism in the Gouldian finch.</title>
        <authorList>
            <person name="Toomey M.B."/>
            <person name="Marques C.I."/>
            <person name="Andrade P."/>
            <person name="Araujo P.M."/>
            <person name="Sabatino S."/>
            <person name="Gazda M.A."/>
            <person name="Afonso S."/>
            <person name="Lopes R.J."/>
            <person name="Corbo J.C."/>
            <person name="Carneiro M."/>
        </authorList>
    </citation>
    <scope>NUCLEOTIDE SEQUENCE [LARGE SCALE GENOMIC DNA]</scope>
    <source>
        <strain evidence="3">Red01</strain>
        <tissue evidence="3">Muscle</tissue>
    </source>
</reference>
<feature type="signal peptide" evidence="2">
    <location>
        <begin position="1"/>
        <end position="22"/>
    </location>
</feature>
<accession>A0A3L8T0Y5</accession>
<dbReference type="AlphaFoldDB" id="A0A3L8T0Y5"/>
<organism evidence="3 4">
    <name type="scientific">Chloebia gouldiae</name>
    <name type="common">Gouldian finch</name>
    <name type="synonym">Erythrura gouldiae</name>
    <dbReference type="NCBI Taxonomy" id="44316"/>
    <lineage>
        <taxon>Eukaryota</taxon>
        <taxon>Metazoa</taxon>
        <taxon>Chordata</taxon>
        <taxon>Craniata</taxon>
        <taxon>Vertebrata</taxon>
        <taxon>Euteleostomi</taxon>
        <taxon>Archelosauria</taxon>
        <taxon>Archosauria</taxon>
        <taxon>Dinosauria</taxon>
        <taxon>Saurischia</taxon>
        <taxon>Theropoda</taxon>
        <taxon>Coelurosauria</taxon>
        <taxon>Aves</taxon>
        <taxon>Neognathae</taxon>
        <taxon>Neoaves</taxon>
        <taxon>Telluraves</taxon>
        <taxon>Australaves</taxon>
        <taxon>Passeriformes</taxon>
        <taxon>Passeroidea</taxon>
        <taxon>Passeridae</taxon>
        <taxon>Chloebia</taxon>
    </lineage>
</organism>
<evidence type="ECO:0000256" key="1">
    <source>
        <dbReference type="SAM" id="Phobius"/>
    </source>
</evidence>
<name>A0A3L8T0Y5_CHLGU</name>
<comment type="caution">
    <text evidence="3">The sequence shown here is derived from an EMBL/GenBank/DDBJ whole genome shotgun (WGS) entry which is preliminary data.</text>
</comment>
<keyword evidence="1" id="KW-0472">Membrane</keyword>
<feature type="transmembrane region" description="Helical" evidence="1">
    <location>
        <begin position="106"/>
        <end position="123"/>
    </location>
</feature>
<keyword evidence="1" id="KW-0812">Transmembrane</keyword>